<gene>
    <name evidence="2" type="ORF">ACFQ21_20255</name>
</gene>
<evidence type="ECO:0008006" key="4">
    <source>
        <dbReference type="Google" id="ProtNLM"/>
    </source>
</evidence>
<reference evidence="3" key="1">
    <citation type="journal article" date="2019" name="Int. J. Syst. Evol. Microbiol.">
        <title>The Global Catalogue of Microorganisms (GCM) 10K type strain sequencing project: providing services to taxonomists for standard genome sequencing and annotation.</title>
        <authorList>
            <consortium name="The Broad Institute Genomics Platform"/>
            <consortium name="The Broad Institute Genome Sequencing Center for Infectious Disease"/>
            <person name="Wu L."/>
            <person name="Ma J."/>
        </authorList>
    </citation>
    <scope>NUCLEOTIDE SEQUENCE [LARGE SCALE GENOMIC DNA]</scope>
    <source>
        <strain evidence="3">CCUG 58938</strain>
    </source>
</reference>
<keyword evidence="1" id="KW-0472">Membrane</keyword>
<sequence>MNNTNTEEELMGKIPVWVGTVSTWVFIALFSLCIFWFFIYKFNTRQKGIFTRIDSSHVLFECKANGDFTFNKKENIVLTIDRHTFISSIDSMYSRGKMHYIIFQMKQQSYFSGQQYTGTIHQKNATFFEKLTALGDNKH</sequence>
<feature type="transmembrane region" description="Helical" evidence="1">
    <location>
        <begin position="16"/>
        <end position="39"/>
    </location>
</feature>
<evidence type="ECO:0000313" key="2">
    <source>
        <dbReference type="EMBL" id="MFD1001675.1"/>
    </source>
</evidence>
<keyword evidence="1" id="KW-0812">Transmembrane</keyword>
<evidence type="ECO:0000313" key="3">
    <source>
        <dbReference type="Proteomes" id="UP001597112"/>
    </source>
</evidence>
<comment type="caution">
    <text evidence="2">The sequence shown here is derived from an EMBL/GenBank/DDBJ whole genome shotgun (WGS) entry which is preliminary data.</text>
</comment>
<evidence type="ECO:0000256" key="1">
    <source>
        <dbReference type="SAM" id="Phobius"/>
    </source>
</evidence>
<dbReference type="EMBL" id="JBHTKA010000007">
    <property type="protein sequence ID" value="MFD1001675.1"/>
    <property type="molecule type" value="Genomic_DNA"/>
</dbReference>
<keyword evidence="1" id="KW-1133">Transmembrane helix</keyword>
<organism evidence="2 3">
    <name type="scientific">Ohtaekwangia kribbensis</name>
    <dbReference type="NCBI Taxonomy" id="688913"/>
    <lineage>
        <taxon>Bacteria</taxon>
        <taxon>Pseudomonadati</taxon>
        <taxon>Bacteroidota</taxon>
        <taxon>Cytophagia</taxon>
        <taxon>Cytophagales</taxon>
        <taxon>Fulvivirgaceae</taxon>
        <taxon>Ohtaekwangia</taxon>
    </lineage>
</organism>
<accession>A0ABW3K6K4</accession>
<dbReference type="Proteomes" id="UP001597112">
    <property type="component" value="Unassembled WGS sequence"/>
</dbReference>
<proteinExistence type="predicted"/>
<name>A0ABW3K6K4_9BACT</name>
<dbReference type="RefSeq" id="WP_377581823.1">
    <property type="nucleotide sequence ID" value="NZ_JBHTKA010000007.1"/>
</dbReference>
<protein>
    <recommendedName>
        <fullName evidence="4">PH domain-containing protein</fullName>
    </recommendedName>
</protein>
<keyword evidence="3" id="KW-1185">Reference proteome</keyword>